<dbReference type="InterPro" id="IPR013128">
    <property type="entry name" value="Peptidase_C1A"/>
</dbReference>
<dbReference type="SUPFAM" id="SSF54001">
    <property type="entry name" value="Cysteine proteinases"/>
    <property type="match status" value="1"/>
</dbReference>
<feature type="transmembrane region" description="Helical" evidence="3">
    <location>
        <begin position="822"/>
        <end position="842"/>
    </location>
</feature>
<dbReference type="InterPro" id="IPR038765">
    <property type="entry name" value="Papain-like_cys_pep_sf"/>
</dbReference>
<feature type="chain" id="PRO_5046938420" evidence="4">
    <location>
        <begin position="30"/>
        <end position="847"/>
    </location>
</feature>
<evidence type="ECO:0000256" key="2">
    <source>
        <dbReference type="SAM" id="MobiDB-lite"/>
    </source>
</evidence>
<dbReference type="PANTHER" id="PTHR12411">
    <property type="entry name" value="CYSTEINE PROTEASE FAMILY C1-RELATED"/>
    <property type="match status" value="1"/>
</dbReference>
<evidence type="ECO:0000259" key="5">
    <source>
        <dbReference type="SMART" id="SM00645"/>
    </source>
</evidence>
<keyword evidence="3" id="KW-0472">Membrane</keyword>
<accession>A0ABS8G0N4</accession>
<dbReference type="SMART" id="SM00645">
    <property type="entry name" value="Pept_C1"/>
    <property type="match status" value="1"/>
</dbReference>
<dbReference type="Gene3D" id="3.90.70.10">
    <property type="entry name" value="Cysteine proteinases"/>
    <property type="match status" value="1"/>
</dbReference>
<dbReference type="InterPro" id="IPR000169">
    <property type="entry name" value="Pept_cys_AS"/>
</dbReference>
<evidence type="ECO:0000313" key="7">
    <source>
        <dbReference type="Proteomes" id="UP001198151"/>
    </source>
</evidence>
<dbReference type="Pfam" id="PF00112">
    <property type="entry name" value="Peptidase_C1"/>
    <property type="match status" value="2"/>
</dbReference>
<name>A0ABS8G0N4_9FIRM</name>
<dbReference type="Pfam" id="PF18560">
    <property type="entry name" value="Lectin_like"/>
    <property type="match status" value="1"/>
</dbReference>
<feature type="region of interest" description="Disordered" evidence="2">
    <location>
        <begin position="773"/>
        <end position="817"/>
    </location>
</feature>
<dbReference type="RefSeq" id="WP_227708826.1">
    <property type="nucleotide sequence ID" value="NZ_JAJEQX010000037.1"/>
</dbReference>
<sequence length="847" mass="90442">MSKVRKRGAKVLAAVLSLGMLGSGMTVFAAPSTDGITVEVDLRQNGGILYDANQTASMLPAPSAVNALTVLPEKYDLRDEGKVTSVKFQNPWGSCWAFSALASLESSALMQGASETTDFSEKSITWFAKQQQKDEQATDAELEGPSIEEGDLNQGVYNMGGRSMDVTSSLASWIGASSEEQVPYRNAEGITESIIFEEGGDEVFYYSADGDWSVDASHAYDDAYRMAEAYSAAGPSSYLASGYPADTVWPEMFSSVIPTVKSWIMNNGAAMLTYCADTASPEDLENGVTTRYFNPETNAQYNPDVMAINHGVTVVGWDDTYSAENFLITPPGDGAWIIKNSWSDAWGDEGYFYLSYYDTTVYEFAQFIADAGNSAGYRMYDHNYQYDFMGNRSMINYSMEYKLLGSWTGKVSDVSTANVFQAQGQETLRAVGTTDSLASMISVEVQTEVYKLEDPSSPVSGELVSSQTDIVDNLNYAVIELDNPVELQEGEYFSVVQTMRTPAEDAFLIPIEFGSTSPLYVQGYDAESSYYLGQTVVCSEGQSFIRITENGASEGEWLDLAGEEAQEMFRIPIGDTGAEENYTVAGNAMIKAYTVDTDTTLSMSNETLTLICYDSDGREISRVESPDLSGEIEIPWNSAYVSFTLAEESASSLSVAAGGQTFAEGDRIPADVLNGTAAVLTLEGADRGEAASADYTVTLKAGEKPAVIPADKTALLEKLAEAKAISGEGYTEESYEALQNAIAAAQAAADSEEVSQEEVDAQTAALEAAIKGLVKEEKPAPGGGDDNSDTDTGNTDKNASTAGKNGGKSGGAVQTGDETRPAAAAAVLGVSAVLAAAAAVSMRRRRG</sequence>
<dbReference type="InterPro" id="IPR000668">
    <property type="entry name" value="Peptidase_C1A_C"/>
</dbReference>
<evidence type="ECO:0000313" key="6">
    <source>
        <dbReference type="EMBL" id="MCC2255845.1"/>
    </source>
</evidence>
<dbReference type="InterPro" id="IPR025660">
    <property type="entry name" value="Pept_his_AS"/>
</dbReference>
<dbReference type="PROSITE" id="PS00139">
    <property type="entry name" value="THIOL_PROTEASE_CYS"/>
    <property type="match status" value="1"/>
</dbReference>
<feature type="signal peptide" evidence="4">
    <location>
        <begin position="1"/>
        <end position="29"/>
    </location>
</feature>
<keyword evidence="4" id="KW-0732">Signal</keyword>
<protein>
    <submittedName>
        <fullName evidence="6">Lectin like domain-containing protein</fullName>
    </submittedName>
</protein>
<dbReference type="Gene3D" id="1.20.1270.90">
    <property type="entry name" value="AF1782-like"/>
    <property type="match status" value="1"/>
</dbReference>
<dbReference type="Proteomes" id="UP001198151">
    <property type="component" value="Unassembled WGS sequence"/>
</dbReference>
<organism evidence="6 7">
    <name type="scientific">Ruminococcus turbiniformis</name>
    <dbReference type="NCBI Taxonomy" id="2881258"/>
    <lineage>
        <taxon>Bacteria</taxon>
        <taxon>Bacillati</taxon>
        <taxon>Bacillota</taxon>
        <taxon>Clostridia</taxon>
        <taxon>Eubacteriales</taxon>
        <taxon>Oscillospiraceae</taxon>
        <taxon>Ruminococcus</taxon>
    </lineage>
</organism>
<dbReference type="PROSITE" id="PS00639">
    <property type="entry name" value="THIOL_PROTEASE_HIS"/>
    <property type="match status" value="1"/>
</dbReference>
<comment type="caution">
    <text evidence="6">The sequence shown here is derived from an EMBL/GenBank/DDBJ whole genome shotgun (WGS) entry which is preliminary data.</text>
</comment>
<evidence type="ECO:0000256" key="1">
    <source>
        <dbReference type="ARBA" id="ARBA00008455"/>
    </source>
</evidence>
<reference evidence="6 7" key="1">
    <citation type="submission" date="2021-10" db="EMBL/GenBank/DDBJ databases">
        <title>Anaerobic single-cell dispensing facilitates the cultivation of human gut bacteria.</title>
        <authorList>
            <person name="Afrizal A."/>
        </authorList>
    </citation>
    <scope>NUCLEOTIDE SEQUENCE [LARGE SCALE GENOMIC DNA]</scope>
    <source>
        <strain evidence="6 7">CLA-AA-H200</strain>
    </source>
</reference>
<keyword evidence="3" id="KW-0812">Transmembrane</keyword>
<keyword evidence="3" id="KW-1133">Transmembrane helix</keyword>
<proteinExistence type="inferred from homology"/>
<keyword evidence="7" id="KW-1185">Reference proteome</keyword>
<evidence type="ECO:0000256" key="4">
    <source>
        <dbReference type="SAM" id="SignalP"/>
    </source>
</evidence>
<feature type="domain" description="Peptidase C1A papain C-terminal" evidence="5">
    <location>
        <begin position="71"/>
        <end position="359"/>
    </location>
</feature>
<feature type="compositionally biased region" description="Acidic residues" evidence="2">
    <location>
        <begin position="137"/>
        <end position="151"/>
    </location>
</feature>
<gene>
    <name evidence="6" type="ORF">LKD70_15740</name>
</gene>
<dbReference type="EMBL" id="JAJEQX010000037">
    <property type="protein sequence ID" value="MCC2255845.1"/>
    <property type="molecule type" value="Genomic_DNA"/>
</dbReference>
<dbReference type="CDD" id="cd02619">
    <property type="entry name" value="Peptidase_C1"/>
    <property type="match status" value="1"/>
</dbReference>
<evidence type="ECO:0000256" key="3">
    <source>
        <dbReference type="SAM" id="Phobius"/>
    </source>
</evidence>
<dbReference type="InterPro" id="IPR040528">
    <property type="entry name" value="Lectin-like"/>
</dbReference>
<comment type="similarity">
    <text evidence="1">Belongs to the peptidase C1 family.</text>
</comment>
<feature type="region of interest" description="Disordered" evidence="2">
    <location>
        <begin position="130"/>
        <end position="152"/>
    </location>
</feature>